<dbReference type="KEGG" id="vg:20964369"/>
<dbReference type="Proteomes" id="UP000162341">
    <property type="component" value="Segment"/>
</dbReference>
<dbReference type="EMBL" id="GU128082">
    <property type="protein sequence ID" value="ADI80728.1"/>
    <property type="molecule type" value="Viral_cRNA"/>
</dbReference>
<evidence type="ECO:0000256" key="8">
    <source>
        <dbReference type="ARBA" id="ARBA00022804"/>
    </source>
</evidence>
<evidence type="ECO:0000256" key="2">
    <source>
        <dbReference type="ARBA" id="ARBA00004336"/>
    </source>
</evidence>
<keyword evidence="8" id="KW-1161">Viral attachment to host cell</keyword>
<evidence type="ECO:0000256" key="5">
    <source>
        <dbReference type="ARBA" id="ARBA00022546"/>
    </source>
</evidence>
<dbReference type="InterPro" id="IPR036278">
    <property type="entry name" value="Sialidase_sf"/>
</dbReference>
<keyword evidence="17" id="KW-1015">Disulfide bond</keyword>
<dbReference type="OrthoDB" id="12739at10239"/>
<feature type="disulfide bond" evidence="17">
    <location>
        <begin position="246"/>
        <end position="259"/>
    </location>
</feature>
<feature type="disulfide bond" evidence="17">
    <location>
        <begin position="194"/>
        <end position="255"/>
    </location>
</feature>
<reference evidence="20 21" key="1">
    <citation type="journal article" date="2010" name="Virology">
        <title>Identification and complete genome analysis of three novel paramyxoviruses, Tuhoko virus 1, 2 and 3, in fruit bats from China.</title>
        <authorList>
            <person name="Lau S.K."/>
            <person name="Woo P.C."/>
            <person name="Wong B.H."/>
            <person name="Wong A.Y."/>
            <person name="Tsoi H.W."/>
            <person name="Wang M."/>
            <person name="Lee P."/>
            <person name="Xu H."/>
            <person name="Poon R.W."/>
            <person name="Guo R."/>
            <person name="Li K.S."/>
            <person name="Chan K.H."/>
            <person name="Zheng B.J."/>
            <person name="Yuen K.Y."/>
        </authorList>
    </citation>
    <scope>NUCLEOTIDE SEQUENCE [LARGE SCALE GENOMIC DNA]</scope>
</reference>
<evidence type="ECO:0000256" key="10">
    <source>
        <dbReference type="ARBA" id="ARBA00022870"/>
    </source>
</evidence>
<keyword evidence="21" id="KW-1185">Reference proteome</keyword>
<evidence type="ECO:0000256" key="3">
    <source>
        <dbReference type="ARBA" id="ARBA00007701"/>
    </source>
</evidence>
<proteinExistence type="inferred from homology"/>
<dbReference type="GeneID" id="20964369"/>
<dbReference type="GO" id="GO:0019031">
    <property type="term" value="C:viral envelope"/>
    <property type="evidence" value="ECO:0007669"/>
    <property type="project" value="UniProtKB-KW"/>
</dbReference>
<organism evidence="20 21">
    <name type="scientific">Tuhoko virus 3</name>
    <dbReference type="NCBI Taxonomy" id="798074"/>
    <lineage>
        <taxon>Viruses</taxon>
        <taxon>Riboviria</taxon>
        <taxon>Orthornavirae</taxon>
        <taxon>Negarnaviricota</taxon>
        <taxon>Haploviricotina</taxon>
        <taxon>Monjiviricetes</taxon>
        <taxon>Mononegavirales</taxon>
        <taxon>Paramyxoviridae</taxon>
        <taxon>Rubulavirinae</taxon>
        <taxon>Pararubulavirus</taxon>
        <taxon>Pararubulavirus hongkongi</taxon>
    </lineage>
</organism>
<sequence length="582" mass="64642">MHNRTQSVSSIDTSSDVYLPRRKKAVTKFTFKKIFRVLILTLLLSIIIIIAVIFPKIDHIRETCDNSQILETITNQNSEIKNLINSAITNLNVLLTSTTVDLPIKLNNFGKSIVDQVTMMVRQCNAVCRGPGDRPTQNIELFKGLYHTSPPSNTSTKLSMITEASNPDDIVPRPGKLLGCTRFPSFSVHYGLWCYGHMASTGNCSGSSPSVQIIRIGSIGTNKDGTPKYVIIASASLPETTRLYHCSVTMTSIGCYILCTTPSVSETDDYSTMGIEKMSISFLSLDGYLTQLGQPTGLDNQNLYALYPGPGSGVIFRDFLIFPMMGGIRLMDAQKMLNRNITYRGFPPSETCTESELKLKQEVANMLTSPYYGEVLVLNFLYVCSLLDNIPGDCSVQLIPPDNMTLGAESRLYVLNGSLIMYKRGSSWWPYTELYQINYRVNNRAFRVRESVRINTTSTSRPGVQGCNLEKVCPKVCVSGIYQSPGIISAPVNPTRQEEGLLYFLVWTSSMSSRTGPLSSLCDHSTCRITYPIGDDTIFIGYTDSSCFMSSIKEGIYCIAFLELDNQPYSMMAIRSLSYIIN</sequence>
<keyword evidence="16" id="KW-1160">Virus entry into host cell</keyword>
<dbReference type="RefSeq" id="YP_009094079.1">
    <property type="nucleotide sequence ID" value="NC_025350.1"/>
</dbReference>
<dbReference type="CAZy" id="GH83">
    <property type="family name" value="Glycoside Hydrolase Family 83"/>
</dbReference>
<feature type="transmembrane region" description="Helical" evidence="19">
    <location>
        <begin position="34"/>
        <end position="54"/>
    </location>
</feature>
<keyword evidence="13 19" id="KW-1133">Transmembrane helix</keyword>
<evidence type="ECO:0000256" key="19">
    <source>
        <dbReference type="SAM" id="Phobius"/>
    </source>
</evidence>
<evidence type="ECO:0000256" key="15">
    <source>
        <dbReference type="ARBA" id="ARBA00023180"/>
    </source>
</evidence>
<keyword evidence="6" id="KW-0945">Host-virus interaction</keyword>
<dbReference type="InterPro" id="IPR016285">
    <property type="entry name" value="Hemagglutn-neuramid"/>
</dbReference>
<dbReference type="Gene3D" id="2.120.10.10">
    <property type="match status" value="1"/>
</dbReference>
<dbReference type="GO" id="GO:0019062">
    <property type="term" value="P:virion attachment to host cell"/>
    <property type="evidence" value="ECO:0007669"/>
    <property type="project" value="UniProtKB-KW"/>
</dbReference>
<keyword evidence="5 18" id="KW-0348">Hemagglutinin</keyword>
<keyword evidence="4" id="KW-1032">Host cell membrane</keyword>
<dbReference type="GO" id="GO:0055036">
    <property type="term" value="C:virion membrane"/>
    <property type="evidence" value="ECO:0007669"/>
    <property type="project" value="UniProtKB-SubCell"/>
</dbReference>
<evidence type="ECO:0000256" key="14">
    <source>
        <dbReference type="ARBA" id="ARBA00023136"/>
    </source>
</evidence>
<evidence type="ECO:0000256" key="18">
    <source>
        <dbReference type="RuleBase" id="RU004216"/>
    </source>
</evidence>
<evidence type="ECO:0000256" key="16">
    <source>
        <dbReference type="ARBA" id="ARBA00023296"/>
    </source>
</evidence>
<dbReference type="GO" id="GO:0020002">
    <property type="term" value="C:host cell plasma membrane"/>
    <property type="evidence" value="ECO:0007669"/>
    <property type="project" value="UniProtKB-SubCell"/>
</dbReference>
<evidence type="ECO:0000256" key="12">
    <source>
        <dbReference type="ARBA" id="ARBA00022968"/>
    </source>
</evidence>
<dbReference type="GO" id="GO:0046789">
    <property type="term" value="F:host cell surface receptor binding"/>
    <property type="evidence" value="ECO:0007669"/>
    <property type="project" value="InterPro"/>
</dbReference>
<protein>
    <submittedName>
        <fullName evidence="20">Hemagglutinin-neuraminidase</fullName>
    </submittedName>
</protein>
<feature type="disulfide bond" evidence="17">
    <location>
        <begin position="180"/>
        <end position="204"/>
    </location>
</feature>
<keyword evidence="15" id="KW-0325">Glycoprotein</keyword>
<feature type="disulfide bond" evidence="17">
    <location>
        <begin position="547"/>
        <end position="558"/>
    </location>
</feature>
<dbReference type="GO" id="GO:0046718">
    <property type="term" value="P:symbiont entry into host cell"/>
    <property type="evidence" value="ECO:0007669"/>
    <property type="project" value="UniProtKB-KW"/>
</dbReference>
<evidence type="ECO:0000256" key="1">
    <source>
        <dbReference type="ARBA" id="ARBA00004208"/>
    </source>
</evidence>
<evidence type="ECO:0000313" key="21">
    <source>
        <dbReference type="Proteomes" id="UP000162341"/>
    </source>
</evidence>
<keyword evidence="7 19" id="KW-0812">Transmembrane</keyword>
<evidence type="ECO:0000256" key="7">
    <source>
        <dbReference type="ARBA" id="ARBA00022692"/>
    </source>
</evidence>
<gene>
    <name evidence="20" type="primary">HN</name>
</gene>
<keyword evidence="10" id="KW-1043">Host membrane</keyword>
<evidence type="ECO:0000256" key="13">
    <source>
        <dbReference type="ARBA" id="ARBA00022989"/>
    </source>
</evidence>
<dbReference type="GO" id="GO:0004308">
    <property type="term" value="F:exo-alpha-sialidase activity"/>
    <property type="evidence" value="ECO:0007669"/>
    <property type="project" value="InterPro"/>
</dbReference>
<dbReference type="Pfam" id="PF00423">
    <property type="entry name" value="HN"/>
    <property type="match status" value="1"/>
</dbReference>
<comment type="similarity">
    <text evidence="3 18">Belongs to the paramyxoviruses hemagglutinin-neuraminidase family.</text>
</comment>
<comment type="subcellular location">
    <subcellularLocation>
        <location evidence="2">Host cell membrane</location>
        <topology evidence="2">Single-pass type II membrane protein</topology>
    </subcellularLocation>
    <subcellularLocation>
        <location evidence="1">Virion membrane</location>
        <topology evidence="1">Single-pass type II membrane protein</topology>
    </subcellularLocation>
</comment>
<keyword evidence="14 19" id="KW-0472">Membrane</keyword>
<evidence type="ECO:0000256" key="4">
    <source>
        <dbReference type="ARBA" id="ARBA00022511"/>
    </source>
</evidence>
<dbReference type="PIRSF" id="PIRSF001072">
    <property type="entry name" value="Hemagglut-neuramid_paramyxoV"/>
    <property type="match status" value="1"/>
</dbReference>
<evidence type="ECO:0000256" key="11">
    <source>
        <dbReference type="ARBA" id="ARBA00022879"/>
    </source>
</evidence>
<dbReference type="InterPro" id="IPR000665">
    <property type="entry name" value="Hemagglutn/HN"/>
</dbReference>
<keyword evidence="12" id="KW-0735">Signal-anchor</keyword>
<feature type="disulfide bond" evidence="17">
    <location>
        <begin position="384"/>
        <end position="394"/>
    </location>
</feature>
<keyword evidence="11 18" id="KW-0261">Viral envelope protein</keyword>
<name>D8WJ41_9MONO</name>
<evidence type="ECO:0000256" key="9">
    <source>
        <dbReference type="ARBA" id="ARBA00022844"/>
    </source>
</evidence>
<feature type="disulfide bond" evidence="17">
    <location>
        <begin position="467"/>
        <end position="477"/>
    </location>
</feature>
<evidence type="ECO:0000313" key="20">
    <source>
        <dbReference type="EMBL" id="ADI80728.1"/>
    </source>
</evidence>
<evidence type="ECO:0000256" key="17">
    <source>
        <dbReference type="PIRSR" id="PIRSR001072-2"/>
    </source>
</evidence>
<accession>D8WJ41</accession>
<dbReference type="SUPFAM" id="SSF50939">
    <property type="entry name" value="Sialidases"/>
    <property type="match status" value="1"/>
</dbReference>
<keyword evidence="9" id="KW-0946">Virion</keyword>
<evidence type="ECO:0000256" key="6">
    <source>
        <dbReference type="ARBA" id="ARBA00022581"/>
    </source>
</evidence>